<reference evidence="7" key="1">
    <citation type="submission" date="2019-02" db="EMBL/GenBank/DDBJ databases">
        <authorList>
            <person name="Li S.-H."/>
        </authorList>
    </citation>
    <scope>NUCLEOTIDE SEQUENCE</scope>
    <source>
        <strain evidence="7">IMCC14734</strain>
    </source>
</reference>
<accession>A0ABT3TGQ4</accession>
<feature type="transmembrane region" description="Helical" evidence="6">
    <location>
        <begin position="169"/>
        <end position="197"/>
    </location>
</feature>
<dbReference type="PANTHER" id="PTHR30250">
    <property type="entry name" value="PST FAMILY PREDICTED COLANIC ACID TRANSPORTER"/>
    <property type="match status" value="1"/>
</dbReference>
<feature type="transmembrane region" description="Helical" evidence="6">
    <location>
        <begin position="252"/>
        <end position="271"/>
    </location>
</feature>
<protein>
    <submittedName>
        <fullName evidence="7">Sugar transporter</fullName>
    </submittedName>
</protein>
<feature type="transmembrane region" description="Helical" evidence="6">
    <location>
        <begin position="396"/>
        <end position="413"/>
    </location>
</feature>
<keyword evidence="5 6" id="KW-0472">Membrane</keyword>
<evidence type="ECO:0000256" key="5">
    <source>
        <dbReference type="ARBA" id="ARBA00023136"/>
    </source>
</evidence>
<evidence type="ECO:0000256" key="2">
    <source>
        <dbReference type="ARBA" id="ARBA00022475"/>
    </source>
</evidence>
<comment type="caution">
    <text evidence="7">The sequence shown here is derived from an EMBL/GenBank/DDBJ whole genome shotgun (WGS) entry which is preliminary data.</text>
</comment>
<feature type="transmembrane region" description="Helical" evidence="6">
    <location>
        <begin position="203"/>
        <end position="220"/>
    </location>
</feature>
<comment type="subcellular location">
    <subcellularLocation>
        <location evidence="1">Cell membrane</location>
        <topology evidence="1">Multi-pass membrane protein</topology>
    </subcellularLocation>
</comment>
<evidence type="ECO:0000256" key="1">
    <source>
        <dbReference type="ARBA" id="ARBA00004651"/>
    </source>
</evidence>
<evidence type="ECO:0000256" key="4">
    <source>
        <dbReference type="ARBA" id="ARBA00022989"/>
    </source>
</evidence>
<keyword evidence="8" id="KW-1185">Reference proteome</keyword>
<dbReference type="InterPro" id="IPR050833">
    <property type="entry name" value="Poly_Biosynth_Transport"/>
</dbReference>
<evidence type="ECO:0000313" key="8">
    <source>
        <dbReference type="Proteomes" id="UP001143362"/>
    </source>
</evidence>
<organism evidence="7 8">
    <name type="scientific">Candidatus Litorirhabdus singularis</name>
    <dbReference type="NCBI Taxonomy" id="2518993"/>
    <lineage>
        <taxon>Bacteria</taxon>
        <taxon>Pseudomonadati</taxon>
        <taxon>Pseudomonadota</taxon>
        <taxon>Gammaproteobacteria</taxon>
        <taxon>Cellvibrionales</taxon>
        <taxon>Halieaceae</taxon>
        <taxon>Candidatus Litorirhabdus</taxon>
    </lineage>
</organism>
<keyword evidence="7" id="KW-0813">Transport</keyword>
<dbReference type="PANTHER" id="PTHR30250:SF11">
    <property type="entry name" value="O-ANTIGEN TRANSPORTER-RELATED"/>
    <property type="match status" value="1"/>
</dbReference>
<evidence type="ECO:0000313" key="7">
    <source>
        <dbReference type="EMBL" id="MCX2980594.1"/>
    </source>
</evidence>
<proteinExistence type="predicted"/>
<feature type="transmembrane region" description="Helical" evidence="6">
    <location>
        <begin position="331"/>
        <end position="352"/>
    </location>
</feature>
<feature type="transmembrane region" description="Helical" evidence="6">
    <location>
        <begin position="419"/>
        <end position="441"/>
    </location>
</feature>
<evidence type="ECO:0000256" key="3">
    <source>
        <dbReference type="ARBA" id="ARBA00022692"/>
    </source>
</evidence>
<dbReference type="EMBL" id="SHNN01000001">
    <property type="protein sequence ID" value="MCX2980594.1"/>
    <property type="molecule type" value="Genomic_DNA"/>
</dbReference>
<name>A0ABT3TGQ4_9GAMM</name>
<dbReference type="Proteomes" id="UP001143362">
    <property type="component" value="Unassembled WGS sequence"/>
</dbReference>
<feature type="transmembrane region" description="Helical" evidence="6">
    <location>
        <begin position="364"/>
        <end position="384"/>
    </location>
</feature>
<keyword evidence="4 6" id="KW-1133">Transmembrane helix</keyword>
<sequence length="452" mass="47800">MLAELSASQVAAPAIDQSALRRIRRFLPVCKLAASRGGAILAQFAAQLVVGTMAGAGGLGVLQLFTSWTCLAGEVLGMGLPTRAMRMASVAYGEQQGDAIRQLLRNARRRIVRLWLLLVLLAAIPLAMFLPVDQPPNSTQYTWLLMGVAFTAPLFALVRLYAESLKATGAALAAVTLESLTSPMALLLVCAVCWVTGQALTTITLLTAFSLSLLITPLALHSRLRQKLAQLPPDVPPHRQEKTSPTSVRRELLSLWACGVLSIGFMHLPFVVMPLYVDTAEIGVFSVAHKLINVVTTLLLLLAAVFAPVFARQAAANDAPGMLSLLRRTQLISTAVFLPVAVALIALANPLAGLFGEEFGDLGIYLTILSIGYLINAVTGLSGVMLNMAGAAAKELSTLVLAMLAALGGSLWVGPEFGAAGLACVFSSSIALKNIASYALARHHLLTMRETS</sequence>
<feature type="transmembrane region" description="Helical" evidence="6">
    <location>
        <begin position="111"/>
        <end position="130"/>
    </location>
</feature>
<feature type="transmembrane region" description="Helical" evidence="6">
    <location>
        <begin position="291"/>
        <end position="311"/>
    </location>
</feature>
<keyword evidence="2" id="KW-1003">Cell membrane</keyword>
<gene>
    <name evidence="7" type="ORF">EYC98_06860</name>
</gene>
<evidence type="ECO:0000256" key="6">
    <source>
        <dbReference type="SAM" id="Phobius"/>
    </source>
</evidence>
<keyword evidence="3 6" id="KW-0812">Transmembrane</keyword>
<dbReference type="RefSeq" id="WP_279244568.1">
    <property type="nucleotide sequence ID" value="NZ_SHNN01000001.1"/>
</dbReference>
<feature type="transmembrane region" description="Helical" evidence="6">
    <location>
        <begin position="142"/>
        <end position="162"/>
    </location>
</feature>
<keyword evidence="7" id="KW-0762">Sugar transport</keyword>